<dbReference type="InterPro" id="IPR000551">
    <property type="entry name" value="MerR-type_HTH_dom"/>
</dbReference>
<dbReference type="InterPro" id="IPR029442">
    <property type="entry name" value="GyrI-like"/>
</dbReference>
<reference evidence="7" key="1">
    <citation type="submission" date="2022-12" db="EMBL/GenBank/DDBJ databases">
        <authorList>
            <person name="Wang J."/>
        </authorList>
    </citation>
    <scope>NUCLEOTIDE SEQUENCE</scope>
    <source>
        <strain evidence="7">HY-45-18</strain>
    </source>
</reference>
<dbReference type="PROSITE" id="PS50937">
    <property type="entry name" value="HTH_MERR_2"/>
    <property type="match status" value="1"/>
</dbReference>
<feature type="coiled-coil region" evidence="5">
    <location>
        <begin position="81"/>
        <end position="122"/>
    </location>
</feature>
<keyword evidence="4" id="KW-0804">Transcription</keyword>
<keyword evidence="8" id="KW-1185">Reference proteome</keyword>
<sequence>MKNKFSIGEMSKLHNIPIKTLRYYDEIGLFKPIEVNKDNGYRYYSTEQFEQLNTINYLKFLGIPLKEIKNYLEIRNIDYFLELLNREKRITENRINQLTLIKNRFENRIKEIEESRKIRELEVVQIKRVKERKILSLKGKINTELELEIYLRKLENMANITSTIIIGRVGLTVSIDNIRKHKFYEYNSIFILLEEESNNELVKTLEQCEYACIYYRGYDHKESAKYYEIILNYLEKNNYEIIGDAIERVIINQYISKNKEDYLTEIEIPVKKH</sequence>
<organism evidence="7 8">
    <name type="scientific">Clostridium aestuarii</name>
    <dbReference type="NCBI Taxonomy" id="338193"/>
    <lineage>
        <taxon>Bacteria</taxon>
        <taxon>Bacillati</taxon>
        <taxon>Bacillota</taxon>
        <taxon>Clostridia</taxon>
        <taxon>Eubacteriales</taxon>
        <taxon>Clostridiaceae</taxon>
        <taxon>Clostridium</taxon>
    </lineage>
</organism>
<dbReference type="EMBL" id="JAPQER010000007">
    <property type="protein sequence ID" value="MCY6485509.1"/>
    <property type="molecule type" value="Genomic_DNA"/>
</dbReference>
<comment type="caution">
    <text evidence="7">The sequence shown here is derived from an EMBL/GenBank/DDBJ whole genome shotgun (WGS) entry which is preliminary data.</text>
</comment>
<evidence type="ECO:0000259" key="6">
    <source>
        <dbReference type="PROSITE" id="PS50937"/>
    </source>
</evidence>
<evidence type="ECO:0000313" key="8">
    <source>
        <dbReference type="Proteomes" id="UP001078443"/>
    </source>
</evidence>
<dbReference type="SMART" id="SM00871">
    <property type="entry name" value="AraC_E_bind"/>
    <property type="match status" value="1"/>
</dbReference>
<evidence type="ECO:0000313" key="7">
    <source>
        <dbReference type="EMBL" id="MCY6485509.1"/>
    </source>
</evidence>
<evidence type="ECO:0000256" key="5">
    <source>
        <dbReference type="SAM" id="Coils"/>
    </source>
</evidence>
<dbReference type="InterPro" id="IPR047057">
    <property type="entry name" value="MerR_fam"/>
</dbReference>
<dbReference type="Gene3D" id="1.10.1660.10">
    <property type="match status" value="1"/>
</dbReference>
<dbReference type="SMART" id="SM00422">
    <property type="entry name" value="HTH_MERR"/>
    <property type="match status" value="1"/>
</dbReference>
<dbReference type="SUPFAM" id="SSF46955">
    <property type="entry name" value="Putative DNA-binding domain"/>
    <property type="match status" value="1"/>
</dbReference>
<accession>A0ABT4D2N7</accession>
<keyword evidence="1" id="KW-0678">Repressor</keyword>
<dbReference type="PANTHER" id="PTHR30204">
    <property type="entry name" value="REDOX-CYCLING DRUG-SENSING TRANSCRIPTIONAL ACTIVATOR SOXR"/>
    <property type="match status" value="1"/>
</dbReference>
<gene>
    <name evidence="7" type="ORF">OW763_14335</name>
</gene>
<dbReference type="Gene3D" id="3.20.80.10">
    <property type="entry name" value="Regulatory factor, effector binding domain"/>
    <property type="match status" value="1"/>
</dbReference>
<feature type="domain" description="HTH merR-type" evidence="6">
    <location>
        <begin position="4"/>
        <end position="74"/>
    </location>
</feature>
<keyword evidence="5" id="KW-0175">Coiled coil</keyword>
<dbReference type="InterPro" id="IPR010499">
    <property type="entry name" value="AraC_E-bd"/>
</dbReference>
<dbReference type="InterPro" id="IPR011256">
    <property type="entry name" value="Reg_factor_effector_dom_sf"/>
</dbReference>
<proteinExistence type="predicted"/>
<name>A0ABT4D2N7_9CLOT</name>
<dbReference type="CDD" id="cd01107">
    <property type="entry name" value="HTH_BmrR"/>
    <property type="match status" value="1"/>
</dbReference>
<dbReference type="Proteomes" id="UP001078443">
    <property type="component" value="Unassembled WGS sequence"/>
</dbReference>
<dbReference type="InterPro" id="IPR009061">
    <property type="entry name" value="DNA-bd_dom_put_sf"/>
</dbReference>
<dbReference type="PANTHER" id="PTHR30204:SF69">
    <property type="entry name" value="MERR-FAMILY TRANSCRIPTIONAL REGULATOR"/>
    <property type="match status" value="1"/>
</dbReference>
<evidence type="ECO:0000256" key="4">
    <source>
        <dbReference type="ARBA" id="ARBA00023163"/>
    </source>
</evidence>
<evidence type="ECO:0000256" key="1">
    <source>
        <dbReference type="ARBA" id="ARBA00022491"/>
    </source>
</evidence>
<protein>
    <submittedName>
        <fullName evidence="7">MerR family transcriptional regulator</fullName>
    </submittedName>
</protein>
<dbReference type="Pfam" id="PF06445">
    <property type="entry name" value="GyrI-like"/>
    <property type="match status" value="1"/>
</dbReference>
<evidence type="ECO:0000256" key="3">
    <source>
        <dbReference type="ARBA" id="ARBA00023125"/>
    </source>
</evidence>
<keyword evidence="3" id="KW-0238">DNA-binding</keyword>
<keyword evidence="2" id="KW-0805">Transcription regulation</keyword>
<dbReference type="Pfam" id="PF13411">
    <property type="entry name" value="MerR_1"/>
    <property type="match status" value="1"/>
</dbReference>
<dbReference type="RefSeq" id="WP_268041891.1">
    <property type="nucleotide sequence ID" value="NZ_JAPQER010000007.1"/>
</dbReference>
<dbReference type="SUPFAM" id="SSF55136">
    <property type="entry name" value="Probable bacterial effector-binding domain"/>
    <property type="match status" value="1"/>
</dbReference>
<evidence type="ECO:0000256" key="2">
    <source>
        <dbReference type="ARBA" id="ARBA00023015"/>
    </source>
</evidence>